<dbReference type="CDD" id="cd16444">
    <property type="entry name" value="LipB"/>
    <property type="match status" value="1"/>
</dbReference>
<dbReference type="AlphaFoldDB" id="A0A0F9CIN5"/>
<gene>
    <name evidence="6" type="ORF">LCGC14_2661780</name>
</gene>
<dbReference type="HAMAP" id="MF_00013">
    <property type="entry name" value="LipB"/>
    <property type="match status" value="1"/>
</dbReference>
<feature type="domain" description="BPL/LPL catalytic" evidence="5">
    <location>
        <begin position="33"/>
        <end position="216"/>
    </location>
</feature>
<dbReference type="NCBIfam" id="TIGR00214">
    <property type="entry name" value="lipB"/>
    <property type="match status" value="1"/>
</dbReference>
<dbReference type="NCBIfam" id="NF010925">
    <property type="entry name" value="PRK14345.1"/>
    <property type="match status" value="1"/>
</dbReference>
<evidence type="ECO:0000259" key="5">
    <source>
        <dbReference type="PROSITE" id="PS51733"/>
    </source>
</evidence>
<dbReference type="PANTHER" id="PTHR10993:SF7">
    <property type="entry name" value="LIPOYLTRANSFERASE 2, MITOCHONDRIAL-RELATED"/>
    <property type="match status" value="1"/>
</dbReference>
<comment type="caution">
    <text evidence="6">The sequence shown here is derived from an EMBL/GenBank/DDBJ whole genome shotgun (WGS) entry which is preliminary data.</text>
</comment>
<name>A0A0F9CIN5_9ZZZZ</name>
<dbReference type="PANTHER" id="PTHR10993">
    <property type="entry name" value="OCTANOYLTRANSFERASE"/>
    <property type="match status" value="1"/>
</dbReference>
<evidence type="ECO:0000313" key="6">
    <source>
        <dbReference type="EMBL" id="KKK96536.1"/>
    </source>
</evidence>
<dbReference type="GO" id="GO:0009249">
    <property type="term" value="P:protein lipoylation"/>
    <property type="evidence" value="ECO:0007669"/>
    <property type="project" value="InterPro"/>
</dbReference>
<keyword evidence="3" id="KW-0808">Transferase</keyword>
<dbReference type="EMBL" id="LAZR01046440">
    <property type="protein sequence ID" value="KKK96536.1"/>
    <property type="molecule type" value="Genomic_DNA"/>
</dbReference>
<evidence type="ECO:0000256" key="2">
    <source>
        <dbReference type="ARBA" id="ARBA00012334"/>
    </source>
</evidence>
<dbReference type="Pfam" id="PF21948">
    <property type="entry name" value="LplA-B_cat"/>
    <property type="match status" value="1"/>
</dbReference>
<organism evidence="6">
    <name type="scientific">marine sediment metagenome</name>
    <dbReference type="NCBI Taxonomy" id="412755"/>
    <lineage>
        <taxon>unclassified sequences</taxon>
        <taxon>metagenomes</taxon>
        <taxon>ecological metagenomes</taxon>
    </lineage>
</organism>
<dbReference type="UniPathway" id="UPA00538">
    <property type="reaction ID" value="UER00592"/>
</dbReference>
<comment type="pathway">
    <text evidence="1">Protein modification; protein lipoylation via endogenous pathway; protein N(6)-(lipoyl)lysine from octanoyl-[acyl-carrier-protein]: step 1/2.</text>
</comment>
<dbReference type="PROSITE" id="PS51733">
    <property type="entry name" value="BPL_LPL_CATALYTIC"/>
    <property type="match status" value="1"/>
</dbReference>
<dbReference type="Gene3D" id="3.30.930.10">
    <property type="entry name" value="Bira Bifunctional Protein, Domain 2"/>
    <property type="match status" value="1"/>
</dbReference>
<dbReference type="PIRSF" id="PIRSF016262">
    <property type="entry name" value="LPLase"/>
    <property type="match status" value="1"/>
</dbReference>
<dbReference type="SUPFAM" id="SSF55681">
    <property type="entry name" value="Class II aaRS and biotin synthetases"/>
    <property type="match status" value="1"/>
</dbReference>
<evidence type="ECO:0000256" key="3">
    <source>
        <dbReference type="ARBA" id="ARBA00022679"/>
    </source>
</evidence>
<dbReference type="EC" id="2.3.1.181" evidence="2"/>
<dbReference type="InterPro" id="IPR004143">
    <property type="entry name" value="BPL_LPL_catalytic"/>
</dbReference>
<proteinExistence type="inferred from homology"/>
<reference evidence="6" key="1">
    <citation type="journal article" date="2015" name="Nature">
        <title>Complex archaea that bridge the gap between prokaryotes and eukaryotes.</title>
        <authorList>
            <person name="Spang A."/>
            <person name="Saw J.H."/>
            <person name="Jorgensen S.L."/>
            <person name="Zaremba-Niedzwiedzka K."/>
            <person name="Martijn J."/>
            <person name="Lind A.E."/>
            <person name="van Eijk R."/>
            <person name="Schleper C."/>
            <person name="Guy L."/>
            <person name="Ettema T.J."/>
        </authorList>
    </citation>
    <scope>NUCLEOTIDE SEQUENCE</scope>
</reference>
<dbReference type="InterPro" id="IPR045864">
    <property type="entry name" value="aa-tRNA-synth_II/BPL/LPL"/>
</dbReference>
<dbReference type="InterPro" id="IPR020605">
    <property type="entry name" value="Octanoyltransferase_CS"/>
</dbReference>
<keyword evidence="4" id="KW-0012">Acyltransferase</keyword>
<protein>
    <recommendedName>
        <fullName evidence="2">lipoyl(octanoyl) transferase</fullName>
        <ecNumber evidence="2">2.3.1.181</ecNumber>
    </recommendedName>
</protein>
<dbReference type="InterPro" id="IPR000544">
    <property type="entry name" value="Octanoyltransferase"/>
</dbReference>
<evidence type="ECO:0000256" key="1">
    <source>
        <dbReference type="ARBA" id="ARBA00004821"/>
    </source>
</evidence>
<dbReference type="GO" id="GO:0033819">
    <property type="term" value="F:lipoyl(octanoyl) transferase activity"/>
    <property type="evidence" value="ECO:0007669"/>
    <property type="project" value="UniProtKB-EC"/>
</dbReference>
<dbReference type="PROSITE" id="PS01313">
    <property type="entry name" value="LIPB"/>
    <property type="match status" value="1"/>
</dbReference>
<accession>A0A0F9CIN5</accession>
<sequence>MPAVELSCRDIGRCGYVTALGLQQQLVEQVQANSSKAFLVLVEHDPPVITLGKGADVANVLASNDVLAAAGIEVHKTTRGGDVTYHGPGQLVGYPILDLNAHGRDVKGYIRMLEDVLIRTLERFDIQAETREGLTGVWTDAGKIAAIGIAVSRWVTCHGFALNVCPDLSHYEHIVPCGLSDRRVTSMSALLGRNIAVGDVKPQVIECMQEVFRLRIHD</sequence>
<evidence type="ECO:0000256" key="4">
    <source>
        <dbReference type="ARBA" id="ARBA00023315"/>
    </source>
</evidence>